<evidence type="ECO:0000259" key="2">
    <source>
        <dbReference type="Pfam" id="PF09076"/>
    </source>
</evidence>
<dbReference type="Gene3D" id="2.60.20.30">
    <property type="match status" value="1"/>
</dbReference>
<dbReference type="STRING" id="211114.SAMN04489726_5200"/>
<protein>
    <submittedName>
        <fullName evidence="3">Beta/Gamma crystallin</fullName>
    </submittedName>
</protein>
<gene>
    <name evidence="3" type="ORF">SAMN04489726_5200</name>
</gene>
<name>A0A1G9Z2X7_ALLAB</name>
<dbReference type="InterPro" id="IPR015161">
    <property type="entry name" value="Sklp_toxin_b/g_crystallin"/>
</dbReference>
<feature type="chain" id="PRO_5009246404" evidence="1">
    <location>
        <begin position="26"/>
        <end position="124"/>
    </location>
</feature>
<dbReference type="AlphaFoldDB" id="A0A1G9Z2X7"/>
<accession>A0A1G9Z2X7</accession>
<dbReference type="InterPro" id="IPR011024">
    <property type="entry name" value="G_crystallin-like"/>
</dbReference>
<dbReference type="SUPFAM" id="SSF49695">
    <property type="entry name" value="gamma-Crystallin-like"/>
    <property type="match status" value="1"/>
</dbReference>
<dbReference type="InterPro" id="IPR015791">
    <property type="entry name" value="Antimic/Inh_G_crystallin-like"/>
</dbReference>
<sequence length="124" mass="13366">MKMRVLSAALVLCAAAVGLTGTAHAAEADRVAAARTATALIDPADCDLRPDFLMIFIKDAPERCFANAGTLVVNIYDVMMVESGNNSVRITYKTLQGRESSISLDVFGREAFWPPVAVTKIEIF</sequence>
<reference evidence="3 4" key="1">
    <citation type="submission" date="2016-10" db="EMBL/GenBank/DDBJ databases">
        <authorList>
            <person name="de Groot N.N."/>
        </authorList>
    </citation>
    <scope>NUCLEOTIDE SEQUENCE [LARGE SCALE GENOMIC DNA]</scope>
    <source>
        <strain evidence="3 4">DSM 44149</strain>
    </source>
</reference>
<dbReference type="EMBL" id="LT629701">
    <property type="protein sequence ID" value="SDN15121.1"/>
    <property type="molecule type" value="Genomic_DNA"/>
</dbReference>
<keyword evidence="1" id="KW-0732">Signal</keyword>
<feature type="signal peptide" evidence="1">
    <location>
        <begin position="1"/>
        <end position="25"/>
    </location>
</feature>
<proteinExistence type="predicted"/>
<evidence type="ECO:0000313" key="4">
    <source>
        <dbReference type="Proteomes" id="UP000183376"/>
    </source>
</evidence>
<dbReference type="Pfam" id="PF09076">
    <property type="entry name" value="Crystall_2"/>
    <property type="match status" value="1"/>
</dbReference>
<evidence type="ECO:0000313" key="3">
    <source>
        <dbReference type="EMBL" id="SDN15121.1"/>
    </source>
</evidence>
<dbReference type="Proteomes" id="UP000183376">
    <property type="component" value="Chromosome I"/>
</dbReference>
<organism evidence="3 4">
    <name type="scientific">Allokutzneria albata</name>
    <name type="common">Kibdelosporangium albatum</name>
    <dbReference type="NCBI Taxonomy" id="211114"/>
    <lineage>
        <taxon>Bacteria</taxon>
        <taxon>Bacillati</taxon>
        <taxon>Actinomycetota</taxon>
        <taxon>Actinomycetes</taxon>
        <taxon>Pseudonocardiales</taxon>
        <taxon>Pseudonocardiaceae</taxon>
        <taxon>Allokutzneria</taxon>
    </lineage>
</organism>
<feature type="domain" description="Streptomyces killer toxin-like beta/gamma crystallin" evidence="2">
    <location>
        <begin position="62"/>
        <end position="93"/>
    </location>
</feature>
<evidence type="ECO:0000256" key="1">
    <source>
        <dbReference type="SAM" id="SignalP"/>
    </source>
</evidence>
<keyword evidence="4" id="KW-1185">Reference proteome</keyword>